<dbReference type="GO" id="GO:0002250">
    <property type="term" value="P:adaptive immune response"/>
    <property type="evidence" value="ECO:0007669"/>
    <property type="project" value="UniProtKB-KW"/>
</dbReference>
<dbReference type="GO" id="GO:0005201">
    <property type="term" value="F:extracellular matrix structural constituent"/>
    <property type="evidence" value="ECO:0007669"/>
    <property type="project" value="TreeGrafter"/>
</dbReference>
<dbReference type="GO" id="GO:0005577">
    <property type="term" value="C:fibrinogen complex"/>
    <property type="evidence" value="ECO:0007669"/>
    <property type="project" value="TreeGrafter"/>
</dbReference>
<name>K1Q168_MAGGI</name>
<dbReference type="InterPro" id="IPR002181">
    <property type="entry name" value="Fibrinogen_a/b/g_C_dom"/>
</dbReference>
<dbReference type="InterPro" id="IPR014716">
    <property type="entry name" value="Fibrinogen_a/b/g_C_1"/>
</dbReference>
<comment type="subcellular location">
    <subcellularLocation>
        <location evidence="1">Secreted</location>
    </subcellularLocation>
</comment>
<comment type="function">
    <text evidence="8">Immune suppressive molecule that inhibits antigen-specific T-cell activation by acting as a major ligand of LAG3. Responsible for LAG3 T-cell inhibitory function. Binds LAG3 independently from MHC class II (MHC-II). Secreted by, and promotes growth of, hepatocytes.</text>
</comment>
<evidence type="ECO:0000256" key="5">
    <source>
        <dbReference type="ARBA" id="ARBA00023130"/>
    </source>
</evidence>
<keyword evidence="5" id="KW-0391">Immunity</keyword>
<evidence type="ECO:0000256" key="7">
    <source>
        <dbReference type="ARBA" id="ARBA00039489"/>
    </source>
</evidence>
<evidence type="ECO:0000256" key="4">
    <source>
        <dbReference type="ARBA" id="ARBA00023054"/>
    </source>
</evidence>
<dbReference type="Pfam" id="PF00147">
    <property type="entry name" value="Fibrinogen_C"/>
    <property type="match status" value="1"/>
</dbReference>
<comment type="subunit">
    <text evidence="9">Homodimer. Interacts (via the Fibrinogen C-terminal domain) with LAG3 (via Ig-like domains 1 and 2).</text>
</comment>
<keyword evidence="6" id="KW-1015">Disulfide bond</keyword>
<evidence type="ECO:0000259" key="10">
    <source>
        <dbReference type="PROSITE" id="PS51406"/>
    </source>
</evidence>
<feature type="domain" description="Fibrinogen C-terminal" evidence="10">
    <location>
        <begin position="1"/>
        <end position="86"/>
    </location>
</feature>
<organism evidence="11">
    <name type="scientific">Magallana gigas</name>
    <name type="common">Pacific oyster</name>
    <name type="synonym">Crassostrea gigas</name>
    <dbReference type="NCBI Taxonomy" id="29159"/>
    <lineage>
        <taxon>Eukaryota</taxon>
        <taxon>Metazoa</taxon>
        <taxon>Spiralia</taxon>
        <taxon>Lophotrochozoa</taxon>
        <taxon>Mollusca</taxon>
        <taxon>Bivalvia</taxon>
        <taxon>Autobranchia</taxon>
        <taxon>Pteriomorphia</taxon>
        <taxon>Ostreida</taxon>
        <taxon>Ostreoidea</taxon>
        <taxon>Ostreidae</taxon>
        <taxon>Magallana</taxon>
    </lineage>
</organism>
<keyword evidence="5" id="KW-1064">Adaptive immunity</keyword>
<dbReference type="InterPro" id="IPR037579">
    <property type="entry name" value="FIB_ANG-like"/>
</dbReference>
<evidence type="ECO:0000256" key="3">
    <source>
        <dbReference type="ARBA" id="ARBA00022729"/>
    </source>
</evidence>
<dbReference type="Gene3D" id="3.90.215.10">
    <property type="entry name" value="Gamma Fibrinogen, chain A, domain 1"/>
    <property type="match status" value="1"/>
</dbReference>
<sequence length="229" mass="26238">VFQRRLDGSVDFFRNWTDYKKGFGDLRSEFWLGNDILHYLLSQGRYMMRMDMADFDNQMRYVKYSYFNVRDEASKYKVTLSGYSGDIDCTPGYHGPNCSKPCRYPGYGSWCQKECFCNMTICSHVSGCSEYDLDGHESTTSNNDIPMIIGLSLGFGIVLMIVAFFVITVANRKFYMRQIRENAHYVGSVVTEHSSTTNNLDRSPGPYTRYCACCAFSSTGMGEQLQQIH</sequence>
<keyword evidence="4" id="KW-0175">Coiled coil</keyword>
<dbReference type="PANTHER" id="PTHR47221">
    <property type="entry name" value="FIBRINOGEN ALPHA CHAIN"/>
    <property type="match status" value="1"/>
</dbReference>
<evidence type="ECO:0000256" key="6">
    <source>
        <dbReference type="ARBA" id="ARBA00023157"/>
    </source>
</evidence>
<dbReference type="HOGENOM" id="CLU_1212388_0_0_1"/>
<dbReference type="AlphaFoldDB" id="K1Q168"/>
<feature type="non-terminal residue" evidence="11">
    <location>
        <position position="1"/>
    </location>
</feature>
<dbReference type="PROSITE" id="PS51406">
    <property type="entry name" value="FIBRINOGEN_C_2"/>
    <property type="match status" value="1"/>
</dbReference>
<dbReference type="SUPFAM" id="SSF56496">
    <property type="entry name" value="Fibrinogen C-terminal domain-like"/>
    <property type="match status" value="1"/>
</dbReference>
<dbReference type="InParanoid" id="K1Q168"/>
<dbReference type="InterPro" id="IPR036056">
    <property type="entry name" value="Fibrinogen-like_C"/>
</dbReference>
<reference evidence="11" key="1">
    <citation type="journal article" date="2012" name="Nature">
        <title>The oyster genome reveals stress adaptation and complexity of shell formation.</title>
        <authorList>
            <person name="Zhang G."/>
            <person name="Fang X."/>
            <person name="Guo X."/>
            <person name="Li L."/>
            <person name="Luo R."/>
            <person name="Xu F."/>
            <person name="Yang P."/>
            <person name="Zhang L."/>
            <person name="Wang X."/>
            <person name="Qi H."/>
            <person name="Xiong Z."/>
            <person name="Que H."/>
            <person name="Xie Y."/>
            <person name="Holland P.W."/>
            <person name="Paps J."/>
            <person name="Zhu Y."/>
            <person name="Wu F."/>
            <person name="Chen Y."/>
            <person name="Wang J."/>
            <person name="Peng C."/>
            <person name="Meng J."/>
            <person name="Yang L."/>
            <person name="Liu J."/>
            <person name="Wen B."/>
            <person name="Zhang N."/>
            <person name="Huang Z."/>
            <person name="Zhu Q."/>
            <person name="Feng Y."/>
            <person name="Mount A."/>
            <person name="Hedgecock D."/>
            <person name="Xu Z."/>
            <person name="Liu Y."/>
            <person name="Domazet-Loso T."/>
            <person name="Du Y."/>
            <person name="Sun X."/>
            <person name="Zhang S."/>
            <person name="Liu B."/>
            <person name="Cheng P."/>
            <person name="Jiang X."/>
            <person name="Li J."/>
            <person name="Fan D."/>
            <person name="Wang W."/>
            <person name="Fu W."/>
            <person name="Wang T."/>
            <person name="Wang B."/>
            <person name="Zhang J."/>
            <person name="Peng Z."/>
            <person name="Li Y."/>
            <person name="Li N."/>
            <person name="Wang J."/>
            <person name="Chen M."/>
            <person name="He Y."/>
            <person name="Tan F."/>
            <person name="Song X."/>
            <person name="Zheng Q."/>
            <person name="Huang R."/>
            <person name="Yang H."/>
            <person name="Du X."/>
            <person name="Chen L."/>
            <person name="Yang M."/>
            <person name="Gaffney P.M."/>
            <person name="Wang S."/>
            <person name="Luo L."/>
            <person name="She Z."/>
            <person name="Ming Y."/>
            <person name="Huang W."/>
            <person name="Zhang S."/>
            <person name="Huang B."/>
            <person name="Zhang Y."/>
            <person name="Qu T."/>
            <person name="Ni P."/>
            <person name="Miao G."/>
            <person name="Wang J."/>
            <person name="Wang Q."/>
            <person name="Steinberg C.E."/>
            <person name="Wang H."/>
            <person name="Li N."/>
            <person name="Qian L."/>
            <person name="Zhang G."/>
            <person name="Li Y."/>
            <person name="Yang H."/>
            <person name="Liu X."/>
            <person name="Wang J."/>
            <person name="Yin Y."/>
            <person name="Wang J."/>
        </authorList>
    </citation>
    <scope>NUCLEOTIDE SEQUENCE [LARGE SCALE GENOMIC DNA]</scope>
    <source>
        <strain evidence="11">05x7-T-G4-1.051#20</strain>
    </source>
</reference>
<protein>
    <recommendedName>
        <fullName evidence="7">Fibrinogen-like protein 1</fullName>
    </recommendedName>
</protein>
<evidence type="ECO:0000256" key="9">
    <source>
        <dbReference type="ARBA" id="ARBA00049681"/>
    </source>
</evidence>
<dbReference type="GO" id="GO:0034116">
    <property type="term" value="P:positive regulation of heterotypic cell-cell adhesion"/>
    <property type="evidence" value="ECO:0007669"/>
    <property type="project" value="TreeGrafter"/>
</dbReference>
<dbReference type="SMART" id="SM00186">
    <property type="entry name" value="FBG"/>
    <property type="match status" value="1"/>
</dbReference>
<evidence type="ECO:0000256" key="2">
    <source>
        <dbReference type="ARBA" id="ARBA00022525"/>
    </source>
</evidence>
<dbReference type="EMBL" id="JH817984">
    <property type="protein sequence ID" value="EKC22540.1"/>
    <property type="molecule type" value="Genomic_DNA"/>
</dbReference>
<dbReference type="PANTHER" id="PTHR47221:SF8">
    <property type="entry name" value="FIBRINOGEN LIKE 1A"/>
    <property type="match status" value="1"/>
</dbReference>
<gene>
    <name evidence="11" type="ORF">CGI_10002099</name>
</gene>
<keyword evidence="3" id="KW-0732">Signal</keyword>
<accession>K1Q168</accession>
<keyword evidence="2" id="KW-0964">Secreted</keyword>
<evidence type="ECO:0000256" key="8">
    <source>
        <dbReference type="ARBA" id="ARBA00049639"/>
    </source>
</evidence>
<evidence type="ECO:0000256" key="1">
    <source>
        <dbReference type="ARBA" id="ARBA00004613"/>
    </source>
</evidence>
<proteinExistence type="predicted"/>
<dbReference type="GO" id="GO:0030674">
    <property type="term" value="F:protein-macromolecule adaptor activity"/>
    <property type="evidence" value="ECO:0007669"/>
    <property type="project" value="TreeGrafter"/>
</dbReference>
<evidence type="ECO:0000313" key="11">
    <source>
        <dbReference type="EMBL" id="EKC22540.1"/>
    </source>
</evidence>